<dbReference type="Proteomes" id="UP000257076">
    <property type="component" value="Unassembled WGS sequence"/>
</dbReference>
<comment type="caution">
    <text evidence="2">The sequence shown here is derived from an EMBL/GenBank/DDBJ whole genome shotgun (WGS) entry which is preliminary data.</text>
</comment>
<name>A0A3E0B352_9STAP</name>
<dbReference type="RefSeq" id="WP_115883740.1">
    <property type="nucleotide sequence ID" value="NZ_CBCSHX010000010.1"/>
</dbReference>
<proteinExistence type="predicted"/>
<feature type="domain" description="ATPase dynein-related AAA" evidence="1">
    <location>
        <begin position="307"/>
        <end position="463"/>
    </location>
</feature>
<keyword evidence="3" id="KW-1185">Reference proteome</keyword>
<dbReference type="SUPFAM" id="SSF52540">
    <property type="entry name" value="P-loop containing nucleoside triphosphate hydrolases"/>
    <property type="match status" value="1"/>
</dbReference>
<protein>
    <submittedName>
        <fullName evidence="2">Dynein-related subfamily AAA family protein</fullName>
    </submittedName>
</protein>
<accession>A0A3E0B352</accession>
<dbReference type="Pfam" id="PF07728">
    <property type="entry name" value="AAA_5"/>
    <property type="match status" value="1"/>
</dbReference>
<evidence type="ECO:0000313" key="2">
    <source>
        <dbReference type="EMBL" id="REG26367.1"/>
    </source>
</evidence>
<evidence type="ECO:0000313" key="3">
    <source>
        <dbReference type="Proteomes" id="UP000257076"/>
    </source>
</evidence>
<sequence length="632" mass="74008">MKIWKEDMLGVLATAEEVRKENGRDNVFINNENSLQFLIKIISTNPEGFPNIKFVSCFTNRWDEEFGFHDEAFEDRETRIENLKSFLDDYLLIFNVEEKQTPKHDRVYNAKNVRLVRKNDSYNNEMRFHPIPMFNKEISGVENFEDFLKKIKNREFVGKLPNIMHEQDETPEFILWEKDMGTPDKVLGYFLDHEYAHGGFKFTEIENLSTTQFEKEWLDDVITNNDNIAFLSLDIFHKIEENLESNKTDFKIEKEFAVEEDNGHVDYREKELEFLEEWNKKIKESGLSYSFKDLINFHTSMKSSTLVILSGTSGVGKTKLVDTYQRALGLDNEQFKFISVSPSWTEDSDLIGYADTLNMIYRPSDSGLIETLIAAENSDEVYIICFDEMNLAKVEHYFSQFLSKLELESTKRYIQLYVSELENRLYNTAKYPPRIQIKDNVHFVGTVNVDESTHHFSNKVLDRANVLELDVLDFKFLDKNSIKKSSNLRTYKYYEDYKEFVNKEEGVELSAEIKELLWKIQNVLVVANKNIGFGPRVVKQIDAYMKNLPQTKYLSEAEALDLQIQQRILTKLRGSEDEIEEITGKYNISTKDISNGELAKVFDDYFKLSDFQHCRETIKSKAKELSIHGYAF</sequence>
<dbReference type="GO" id="GO:0016887">
    <property type="term" value="F:ATP hydrolysis activity"/>
    <property type="evidence" value="ECO:0007669"/>
    <property type="project" value="InterPro"/>
</dbReference>
<dbReference type="Gene3D" id="3.40.50.300">
    <property type="entry name" value="P-loop containing nucleotide triphosphate hydrolases"/>
    <property type="match status" value="1"/>
</dbReference>
<dbReference type="InterPro" id="IPR027417">
    <property type="entry name" value="P-loop_NTPase"/>
</dbReference>
<dbReference type="GO" id="GO:0005524">
    <property type="term" value="F:ATP binding"/>
    <property type="evidence" value="ECO:0007669"/>
    <property type="project" value="InterPro"/>
</dbReference>
<dbReference type="InterPro" id="IPR011704">
    <property type="entry name" value="ATPase_dyneun-rel_AAA"/>
</dbReference>
<dbReference type="EMBL" id="QUMW01000001">
    <property type="protein sequence ID" value="REG26367.1"/>
    <property type="molecule type" value="Genomic_DNA"/>
</dbReference>
<dbReference type="AlphaFoldDB" id="A0A3E0B352"/>
<dbReference type="OrthoDB" id="9781481at2"/>
<gene>
    <name evidence="2" type="ORF">DFR63_0008</name>
</gene>
<evidence type="ECO:0000259" key="1">
    <source>
        <dbReference type="Pfam" id="PF07728"/>
    </source>
</evidence>
<reference evidence="2 3" key="1">
    <citation type="submission" date="2018-08" db="EMBL/GenBank/DDBJ databases">
        <title>Genomic Encyclopedia of Type Strains, Phase IV (KMG-IV): sequencing the most valuable type-strain genomes for metagenomic binning, comparative biology and taxonomic classification.</title>
        <authorList>
            <person name="Goeker M."/>
        </authorList>
    </citation>
    <scope>NUCLEOTIDE SEQUENCE [LARGE SCALE GENOMIC DNA]</scope>
    <source>
        <strain evidence="2 3">DSM 17274</strain>
    </source>
</reference>
<organism evidence="2 3">
    <name type="scientific">Jeotgalicoccus halotolerans</name>
    <dbReference type="NCBI Taxonomy" id="157227"/>
    <lineage>
        <taxon>Bacteria</taxon>
        <taxon>Bacillati</taxon>
        <taxon>Bacillota</taxon>
        <taxon>Bacilli</taxon>
        <taxon>Bacillales</taxon>
        <taxon>Staphylococcaceae</taxon>
        <taxon>Jeotgalicoccus</taxon>
    </lineage>
</organism>